<sequence>MENRKYPIGPLTMQETYSSGELQHLIVILSAMPARYRELVENLSPEELAKTYREGSWTVQQLIHHVSDIQLLHFLRMKKALTEPDYEVVTLINMDGWVATPDSLTAPIEDSLVSFDGITRRYVYLLKSLTDEQLAIKYYHPIRKLWFSQAQAIAMSAWHTQHHLAHIKLALAGEATT</sequence>
<dbReference type="RefSeq" id="WP_114409092.1">
    <property type="nucleotide sequence ID" value="NZ_QOWE01000026.1"/>
</dbReference>
<evidence type="ECO:0000313" key="3">
    <source>
        <dbReference type="Proteomes" id="UP000253383"/>
    </source>
</evidence>
<dbReference type="AlphaFoldDB" id="A0A368JJ94"/>
<proteinExistence type="predicted"/>
<organism evidence="2 3">
    <name type="scientific">Larkinella punicea</name>
    <dbReference type="NCBI Taxonomy" id="2315727"/>
    <lineage>
        <taxon>Bacteria</taxon>
        <taxon>Pseudomonadati</taxon>
        <taxon>Bacteroidota</taxon>
        <taxon>Cytophagia</taxon>
        <taxon>Cytophagales</taxon>
        <taxon>Spirosomataceae</taxon>
        <taxon>Larkinella</taxon>
    </lineage>
</organism>
<dbReference type="InterPro" id="IPR024775">
    <property type="entry name" value="DinB-like"/>
</dbReference>
<dbReference type="InterPro" id="IPR034660">
    <property type="entry name" value="DinB/YfiT-like"/>
</dbReference>
<dbReference type="OrthoDB" id="9796039at2"/>
<dbReference type="SUPFAM" id="SSF109854">
    <property type="entry name" value="DinB/YfiT-like putative metalloenzymes"/>
    <property type="match status" value="1"/>
</dbReference>
<comment type="caution">
    <text evidence="2">The sequence shown here is derived from an EMBL/GenBank/DDBJ whole genome shotgun (WGS) entry which is preliminary data.</text>
</comment>
<dbReference type="NCBIfam" id="NF009807">
    <property type="entry name" value="PRK13291.1"/>
    <property type="match status" value="1"/>
</dbReference>
<keyword evidence="3" id="KW-1185">Reference proteome</keyword>
<dbReference type="Proteomes" id="UP000253383">
    <property type="component" value="Unassembled WGS sequence"/>
</dbReference>
<dbReference type="Pfam" id="PF12867">
    <property type="entry name" value="DinB_2"/>
    <property type="match status" value="1"/>
</dbReference>
<evidence type="ECO:0000259" key="1">
    <source>
        <dbReference type="Pfam" id="PF12867"/>
    </source>
</evidence>
<name>A0A368JJ94_9BACT</name>
<protein>
    <recommendedName>
        <fullName evidence="1">DinB-like domain-containing protein</fullName>
    </recommendedName>
</protein>
<dbReference type="Gene3D" id="1.20.120.450">
    <property type="entry name" value="dinb family like domain"/>
    <property type="match status" value="1"/>
</dbReference>
<reference evidence="2 3" key="1">
    <citation type="submission" date="2018-07" db="EMBL/GenBank/DDBJ databases">
        <title>Genome analysis of Larkinella rosea.</title>
        <authorList>
            <person name="Zhou Z."/>
            <person name="Wang G."/>
        </authorList>
    </citation>
    <scope>NUCLEOTIDE SEQUENCE [LARGE SCALE GENOMIC DNA]</scope>
    <source>
        <strain evidence="3">zzj9</strain>
    </source>
</reference>
<feature type="domain" description="DinB-like" evidence="1">
    <location>
        <begin position="29"/>
        <end position="167"/>
    </location>
</feature>
<accession>A0A368JJ94</accession>
<evidence type="ECO:0000313" key="2">
    <source>
        <dbReference type="EMBL" id="RCR66613.1"/>
    </source>
</evidence>
<gene>
    <name evidence="2" type="ORF">DUE52_26450</name>
</gene>
<dbReference type="EMBL" id="QOWE01000026">
    <property type="protein sequence ID" value="RCR66613.1"/>
    <property type="molecule type" value="Genomic_DNA"/>
</dbReference>